<sequence>MSSKEKETRELIISFLMKQTGITRQESIENIKELESFGLISFNSKGGLKFREV</sequence>
<gene>
    <name evidence="1" type="ORF">MP619_06705</name>
</gene>
<proteinExistence type="predicted"/>
<evidence type="ECO:0000313" key="2">
    <source>
        <dbReference type="Proteomes" id="UP001164948"/>
    </source>
</evidence>
<evidence type="ECO:0000313" key="1">
    <source>
        <dbReference type="EMBL" id="WAI92209.1"/>
    </source>
</evidence>
<dbReference type="EMBL" id="CP095081">
    <property type="protein sequence ID" value="WAI92209.1"/>
    <property type="molecule type" value="Genomic_DNA"/>
</dbReference>
<accession>A0AAE9ZZC8</accession>
<dbReference type="Proteomes" id="UP001164948">
    <property type="component" value="Chromosome"/>
</dbReference>
<dbReference type="AlphaFoldDB" id="A0AAE9ZZC8"/>
<reference evidence="1" key="1">
    <citation type="submission" date="2022-03" db="EMBL/GenBank/DDBJ databases">
        <title>Characterization and genomic analysis of a Streptococcus dysgalactiae associated with cultured channel catfish mortalities in China.</title>
        <authorList>
            <person name="Wang J."/>
            <person name="Geng Y."/>
        </authorList>
    </citation>
    <scope>NUCLEOTIDE SEQUENCE</scope>
    <source>
        <strain evidence="1">WJ001</strain>
    </source>
</reference>
<dbReference type="RefSeq" id="WP_268227725.1">
    <property type="nucleotide sequence ID" value="NZ_CP095081.1"/>
</dbReference>
<protein>
    <submittedName>
        <fullName evidence="1">Uncharacterized protein</fullName>
    </submittedName>
</protein>
<organism evidence="1 2">
    <name type="scientific">Streptococcus dysgalactiae</name>
    <dbReference type="NCBI Taxonomy" id="1334"/>
    <lineage>
        <taxon>Bacteria</taxon>
        <taxon>Bacillati</taxon>
        <taxon>Bacillota</taxon>
        <taxon>Bacilli</taxon>
        <taxon>Lactobacillales</taxon>
        <taxon>Streptococcaceae</taxon>
        <taxon>Streptococcus</taxon>
    </lineage>
</organism>
<name>A0AAE9ZZC8_STRDY</name>